<keyword evidence="4 6" id="KW-1133">Transmembrane helix</keyword>
<keyword evidence="5 6" id="KW-0472">Membrane</keyword>
<proteinExistence type="predicted"/>
<keyword evidence="9" id="KW-1185">Reference proteome</keyword>
<dbReference type="EMBL" id="JAYGGQ010000024">
    <property type="protein sequence ID" value="MEA5457210.1"/>
    <property type="molecule type" value="Genomic_DNA"/>
</dbReference>
<evidence type="ECO:0000256" key="1">
    <source>
        <dbReference type="ARBA" id="ARBA00004651"/>
    </source>
</evidence>
<comment type="caution">
    <text evidence="8">The sequence shown here is derived from an EMBL/GenBank/DDBJ whole genome shotgun (WGS) entry which is preliminary data.</text>
</comment>
<comment type="subcellular location">
    <subcellularLocation>
        <location evidence="1">Cell membrane</location>
        <topology evidence="1">Multi-pass membrane protein</topology>
    </subcellularLocation>
</comment>
<accession>A0ABU5TC27</accession>
<sequence>MSGVLASWLPGIVLAAALVFWAVSIVDLARTDPRNVRTFPREVWAAIVVFGSVIGAVGWWTAGRPRQE</sequence>
<name>A0ABU5TC27_9MICC</name>
<dbReference type="InterPro" id="IPR027379">
    <property type="entry name" value="CLS_N"/>
</dbReference>
<reference evidence="8 9" key="1">
    <citation type="submission" date="2023-12" db="EMBL/GenBank/DDBJ databases">
        <title>Sinomonas terricola sp. nov, isolated from litchi orchard soil in Guangdong, PR China.</title>
        <authorList>
            <person name="Jiaxin W."/>
            <person name="Yang Z."/>
            <person name="Honghui Z."/>
        </authorList>
    </citation>
    <scope>NUCLEOTIDE SEQUENCE [LARGE SCALE GENOMIC DNA]</scope>
    <source>
        <strain evidence="8 9">JGH33</strain>
    </source>
</reference>
<keyword evidence="3 6" id="KW-0812">Transmembrane</keyword>
<evidence type="ECO:0000313" key="9">
    <source>
        <dbReference type="Proteomes" id="UP001304769"/>
    </source>
</evidence>
<evidence type="ECO:0000256" key="6">
    <source>
        <dbReference type="SAM" id="Phobius"/>
    </source>
</evidence>
<dbReference type="Proteomes" id="UP001304769">
    <property type="component" value="Unassembled WGS sequence"/>
</dbReference>
<evidence type="ECO:0000256" key="5">
    <source>
        <dbReference type="ARBA" id="ARBA00023136"/>
    </source>
</evidence>
<dbReference type="Pfam" id="PF13396">
    <property type="entry name" value="PLDc_N"/>
    <property type="match status" value="1"/>
</dbReference>
<evidence type="ECO:0000256" key="4">
    <source>
        <dbReference type="ARBA" id="ARBA00022989"/>
    </source>
</evidence>
<protein>
    <submittedName>
        <fullName evidence="8">PLDc N-terminal domain-containing protein</fullName>
    </submittedName>
</protein>
<feature type="transmembrane region" description="Helical" evidence="6">
    <location>
        <begin position="43"/>
        <end position="62"/>
    </location>
</feature>
<evidence type="ECO:0000313" key="8">
    <source>
        <dbReference type="EMBL" id="MEA5457210.1"/>
    </source>
</evidence>
<evidence type="ECO:0000259" key="7">
    <source>
        <dbReference type="Pfam" id="PF13396"/>
    </source>
</evidence>
<keyword evidence="2" id="KW-1003">Cell membrane</keyword>
<feature type="domain" description="Cardiolipin synthase N-terminal" evidence="7">
    <location>
        <begin position="19"/>
        <end position="64"/>
    </location>
</feature>
<evidence type="ECO:0000256" key="2">
    <source>
        <dbReference type="ARBA" id="ARBA00022475"/>
    </source>
</evidence>
<organism evidence="8 9">
    <name type="scientific">Sinomonas terricola</name>
    <dbReference type="NCBI Taxonomy" id="3110330"/>
    <lineage>
        <taxon>Bacteria</taxon>
        <taxon>Bacillati</taxon>
        <taxon>Actinomycetota</taxon>
        <taxon>Actinomycetes</taxon>
        <taxon>Micrococcales</taxon>
        <taxon>Micrococcaceae</taxon>
        <taxon>Sinomonas</taxon>
    </lineage>
</organism>
<dbReference type="RefSeq" id="WP_323281122.1">
    <property type="nucleotide sequence ID" value="NZ_JAYGGQ010000024.1"/>
</dbReference>
<feature type="transmembrane region" description="Helical" evidence="6">
    <location>
        <begin position="12"/>
        <end position="31"/>
    </location>
</feature>
<gene>
    <name evidence="8" type="ORF">SPF06_21020</name>
</gene>
<evidence type="ECO:0000256" key="3">
    <source>
        <dbReference type="ARBA" id="ARBA00022692"/>
    </source>
</evidence>